<dbReference type="PANTHER" id="PTHR33545">
    <property type="entry name" value="UPF0750 MEMBRANE PROTEIN YITT-RELATED"/>
    <property type="match status" value="1"/>
</dbReference>
<evidence type="ECO:0000259" key="6">
    <source>
        <dbReference type="Pfam" id="PF10035"/>
    </source>
</evidence>
<name>A0A9E8LZP7_9BACI</name>
<dbReference type="InterPro" id="IPR051461">
    <property type="entry name" value="UPF0750_membrane"/>
</dbReference>
<proteinExistence type="predicted"/>
<gene>
    <name evidence="7" type="ORF">OE105_11940</name>
</gene>
<dbReference type="InterPro" id="IPR015867">
    <property type="entry name" value="N-reg_PII/ATP_PRibTrfase_C"/>
</dbReference>
<protein>
    <submittedName>
        <fullName evidence="7">DUF2179 domain-containing protein</fullName>
    </submittedName>
</protein>
<evidence type="ECO:0000256" key="2">
    <source>
        <dbReference type="ARBA" id="ARBA00022475"/>
    </source>
</evidence>
<dbReference type="KEGG" id="fhl:OE105_11940"/>
<dbReference type="Proteomes" id="UP001164726">
    <property type="component" value="Chromosome"/>
</dbReference>
<evidence type="ECO:0000256" key="3">
    <source>
        <dbReference type="ARBA" id="ARBA00022692"/>
    </source>
</evidence>
<sequence>MFSTKVNNELEGKGGFSKQRKELLYIVINDVEVVQLKKIIKEIDEKAYVTIYPVYEIVEKDINQHKRF</sequence>
<dbReference type="GO" id="GO:0005886">
    <property type="term" value="C:plasma membrane"/>
    <property type="evidence" value="ECO:0007669"/>
    <property type="project" value="UniProtKB-SubCell"/>
</dbReference>
<comment type="subcellular location">
    <subcellularLocation>
        <location evidence="1">Cell membrane</location>
        <topology evidence="1">Multi-pass membrane protein</topology>
    </subcellularLocation>
</comment>
<evidence type="ECO:0000313" key="8">
    <source>
        <dbReference type="Proteomes" id="UP001164726"/>
    </source>
</evidence>
<keyword evidence="5" id="KW-0472">Membrane</keyword>
<dbReference type="EMBL" id="CP106877">
    <property type="protein sequence ID" value="WAA12260.1"/>
    <property type="molecule type" value="Genomic_DNA"/>
</dbReference>
<feature type="domain" description="DUF2179" evidence="6">
    <location>
        <begin position="10"/>
        <end position="57"/>
    </location>
</feature>
<evidence type="ECO:0000256" key="1">
    <source>
        <dbReference type="ARBA" id="ARBA00004651"/>
    </source>
</evidence>
<keyword evidence="3" id="KW-0812">Transmembrane</keyword>
<organism evidence="7 8">
    <name type="scientific">Fervidibacillus halotolerans</name>
    <dbReference type="NCBI Taxonomy" id="2980027"/>
    <lineage>
        <taxon>Bacteria</taxon>
        <taxon>Bacillati</taxon>
        <taxon>Bacillota</taxon>
        <taxon>Bacilli</taxon>
        <taxon>Bacillales</taxon>
        <taxon>Bacillaceae</taxon>
        <taxon>Fervidibacillus</taxon>
    </lineage>
</organism>
<dbReference type="Pfam" id="PF10035">
    <property type="entry name" value="DUF2179"/>
    <property type="match status" value="1"/>
</dbReference>
<keyword evidence="2" id="KW-1003">Cell membrane</keyword>
<reference evidence="7" key="1">
    <citation type="submission" date="2022-09" db="EMBL/GenBank/DDBJ databases">
        <title>Complete Genomes of Fervidibacillus albus and Fervidibacillus halotolerans isolated from tidal flat sediments.</title>
        <authorList>
            <person name="Kwon K.K."/>
            <person name="Yang S.-H."/>
            <person name="Park M.J."/>
            <person name="Oh H.-M."/>
        </authorList>
    </citation>
    <scope>NUCLEOTIDE SEQUENCE</scope>
    <source>
        <strain evidence="7">MEBiC13594</strain>
    </source>
</reference>
<dbReference type="InterPro" id="IPR019264">
    <property type="entry name" value="DUF2179"/>
</dbReference>
<dbReference type="RefSeq" id="WP_275420398.1">
    <property type="nucleotide sequence ID" value="NZ_CP106877.1"/>
</dbReference>
<keyword evidence="8" id="KW-1185">Reference proteome</keyword>
<dbReference type="PANTHER" id="PTHR33545:SF5">
    <property type="entry name" value="UPF0750 MEMBRANE PROTEIN YITT"/>
    <property type="match status" value="1"/>
</dbReference>
<evidence type="ECO:0000256" key="5">
    <source>
        <dbReference type="ARBA" id="ARBA00023136"/>
    </source>
</evidence>
<evidence type="ECO:0000256" key="4">
    <source>
        <dbReference type="ARBA" id="ARBA00022989"/>
    </source>
</evidence>
<keyword evidence="4" id="KW-1133">Transmembrane helix</keyword>
<evidence type="ECO:0000313" key="7">
    <source>
        <dbReference type="EMBL" id="WAA12260.1"/>
    </source>
</evidence>
<accession>A0A9E8LZP7</accession>
<dbReference type="Gene3D" id="3.30.70.120">
    <property type="match status" value="1"/>
</dbReference>
<dbReference type="AlphaFoldDB" id="A0A9E8LZP7"/>